<dbReference type="InterPro" id="IPR036976">
    <property type="entry name" value="RimM_N_sf"/>
</dbReference>
<protein>
    <recommendedName>
        <fullName evidence="5">Ribosome maturation factor RimM</fullName>
    </recommendedName>
</protein>
<keyword evidence="9" id="KW-1185">Reference proteome</keyword>
<dbReference type="PANTHER" id="PTHR33692">
    <property type="entry name" value="RIBOSOME MATURATION FACTOR RIMM"/>
    <property type="match status" value="1"/>
</dbReference>
<feature type="domain" description="RimM N-terminal" evidence="6">
    <location>
        <begin position="27"/>
        <end position="111"/>
    </location>
</feature>
<evidence type="ECO:0000256" key="2">
    <source>
        <dbReference type="ARBA" id="ARBA00022517"/>
    </source>
</evidence>
<dbReference type="EMBL" id="JAQMUH010000110">
    <property type="protein sequence ID" value="MDB9539996.1"/>
    <property type="molecule type" value="Genomic_DNA"/>
</dbReference>
<evidence type="ECO:0000259" key="7">
    <source>
        <dbReference type="Pfam" id="PF24986"/>
    </source>
</evidence>
<dbReference type="InterPro" id="IPR011961">
    <property type="entry name" value="RimM"/>
</dbReference>
<dbReference type="Gene3D" id="2.30.30.240">
    <property type="entry name" value="PRC-barrel domain"/>
    <property type="match status" value="1"/>
</dbReference>
<proteinExistence type="inferred from homology"/>
<name>A0ABT5ARS5_9CYAN</name>
<dbReference type="InterPro" id="IPR056792">
    <property type="entry name" value="PRC_RimM"/>
</dbReference>
<evidence type="ECO:0000313" key="8">
    <source>
        <dbReference type="EMBL" id="MDB9539996.1"/>
    </source>
</evidence>
<comment type="function">
    <text evidence="5">An accessory protein needed during the final step in the assembly of 30S ribosomal subunit, possibly for assembly of the head region. Essential for efficient processing of 16S rRNA. May be needed both before and after RbfA during the maturation of 16S rRNA. It has affinity for free ribosomal 30S subunits but not for 70S ribosomes.</text>
</comment>
<dbReference type="Pfam" id="PF24986">
    <property type="entry name" value="PRC_RimM"/>
    <property type="match status" value="1"/>
</dbReference>
<dbReference type="InterPro" id="IPR011033">
    <property type="entry name" value="PRC_barrel-like_sf"/>
</dbReference>
<keyword evidence="1 5" id="KW-0963">Cytoplasm</keyword>
<evidence type="ECO:0000256" key="1">
    <source>
        <dbReference type="ARBA" id="ARBA00022490"/>
    </source>
</evidence>
<evidence type="ECO:0000313" key="9">
    <source>
        <dbReference type="Proteomes" id="UP001212499"/>
    </source>
</evidence>
<comment type="domain">
    <text evidence="5">The PRC barrel domain binds ribosomal protein uS19.</text>
</comment>
<comment type="caution">
    <text evidence="8">The sequence shown here is derived from an EMBL/GenBank/DDBJ whole genome shotgun (WGS) entry which is preliminary data.</text>
</comment>
<dbReference type="PANTHER" id="PTHR33692:SF1">
    <property type="entry name" value="RIBOSOME MATURATION FACTOR RIMM"/>
    <property type="match status" value="1"/>
</dbReference>
<dbReference type="Proteomes" id="UP001212499">
    <property type="component" value="Unassembled WGS sequence"/>
</dbReference>
<evidence type="ECO:0000256" key="4">
    <source>
        <dbReference type="ARBA" id="ARBA00023186"/>
    </source>
</evidence>
<evidence type="ECO:0000256" key="5">
    <source>
        <dbReference type="HAMAP-Rule" id="MF_00014"/>
    </source>
</evidence>
<dbReference type="SUPFAM" id="SSF50447">
    <property type="entry name" value="Translation proteins"/>
    <property type="match status" value="1"/>
</dbReference>
<evidence type="ECO:0000256" key="3">
    <source>
        <dbReference type="ARBA" id="ARBA00022552"/>
    </source>
</evidence>
<comment type="subunit">
    <text evidence="5">Binds ribosomal protein uS19.</text>
</comment>
<feature type="domain" description="Ribosome maturation factor RimM PRC barrel" evidence="7">
    <location>
        <begin position="124"/>
        <end position="201"/>
    </location>
</feature>
<evidence type="ECO:0000259" key="6">
    <source>
        <dbReference type="Pfam" id="PF01782"/>
    </source>
</evidence>
<comment type="similarity">
    <text evidence="5">Belongs to the RimM family.</text>
</comment>
<accession>A0ABT5ARS5</accession>
<comment type="subcellular location">
    <subcellularLocation>
        <location evidence="5">Cytoplasm</location>
    </subcellularLocation>
</comment>
<keyword evidence="4 5" id="KW-0143">Chaperone</keyword>
<dbReference type="Pfam" id="PF01782">
    <property type="entry name" value="RimM"/>
    <property type="match status" value="1"/>
</dbReference>
<dbReference type="HAMAP" id="MF_00014">
    <property type="entry name" value="Ribosome_mat_RimM"/>
    <property type="match status" value="1"/>
</dbReference>
<dbReference type="InterPro" id="IPR002676">
    <property type="entry name" value="RimM_N"/>
</dbReference>
<dbReference type="RefSeq" id="WP_271733125.1">
    <property type="nucleotide sequence ID" value="NZ_JANQDP010000113.1"/>
</dbReference>
<keyword evidence="3 5" id="KW-0698">rRNA processing</keyword>
<sequence>MKTKSPGAKTAKNQITSVPNLDEWLEIGKIVAPQGLSGELRVYPQSDFPERFEVPGIRWLWHPGDEEPQPVELLSGRYVEGKNLCVISLAGVENRNQAEALRDYMLLVPASDRPQLGEDEYHVTDLLGMLVFMQESGELVGEVVDVISAGNDLLQVEMHQQNEPVTSEKSLKTVLIPFVKEIAPVVDLSSRRIEITPPPGLLELAISR</sequence>
<gene>
    <name evidence="5 8" type="primary">rimM</name>
    <name evidence="8" type="ORF">PN457_10040</name>
</gene>
<dbReference type="InterPro" id="IPR009000">
    <property type="entry name" value="Transl_B-barrel_sf"/>
</dbReference>
<reference evidence="8 9" key="1">
    <citation type="submission" date="2023-01" db="EMBL/GenBank/DDBJ databases">
        <title>Genomes from the Australian National Cyanobacteria Reference Collection.</title>
        <authorList>
            <person name="Willis A."/>
            <person name="Lee E.M.F."/>
        </authorList>
    </citation>
    <scope>NUCLEOTIDE SEQUENCE [LARGE SCALE GENOMIC DNA]</scope>
    <source>
        <strain evidence="8 9">CS-1033</strain>
    </source>
</reference>
<dbReference type="NCBIfam" id="TIGR02273">
    <property type="entry name" value="16S_RimM"/>
    <property type="match status" value="1"/>
</dbReference>
<keyword evidence="2 5" id="KW-0690">Ribosome biogenesis</keyword>
<organism evidence="8 9">
    <name type="scientific">Anabaenopsis arnoldii</name>
    <dbReference type="NCBI Taxonomy" id="2152938"/>
    <lineage>
        <taxon>Bacteria</taxon>
        <taxon>Bacillati</taxon>
        <taxon>Cyanobacteriota</taxon>
        <taxon>Cyanophyceae</taxon>
        <taxon>Nostocales</taxon>
        <taxon>Nodulariaceae</taxon>
        <taxon>Anabaenopsis</taxon>
    </lineage>
</organism>
<dbReference type="SUPFAM" id="SSF50346">
    <property type="entry name" value="PRC-barrel domain"/>
    <property type="match status" value="1"/>
</dbReference>
<dbReference type="Gene3D" id="2.40.30.60">
    <property type="entry name" value="RimM"/>
    <property type="match status" value="1"/>
</dbReference>